<evidence type="ECO:0000313" key="2">
    <source>
        <dbReference type="EMBL" id="KAJ5181233.1"/>
    </source>
</evidence>
<organism evidence="2 3">
    <name type="scientific">Penicillium cf. griseofulvum</name>
    <dbReference type="NCBI Taxonomy" id="2972120"/>
    <lineage>
        <taxon>Eukaryota</taxon>
        <taxon>Fungi</taxon>
        <taxon>Dikarya</taxon>
        <taxon>Ascomycota</taxon>
        <taxon>Pezizomycotina</taxon>
        <taxon>Eurotiomycetes</taxon>
        <taxon>Eurotiomycetidae</taxon>
        <taxon>Eurotiales</taxon>
        <taxon>Aspergillaceae</taxon>
        <taxon>Penicillium</taxon>
    </lineage>
</organism>
<comment type="caution">
    <text evidence="2">The sequence shown here is derived from an EMBL/GenBank/DDBJ whole genome shotgun (WGS) entry which is preliminary data.</text>
</comment>
<dbReference type="CDD" id="cd05120">
    <property type="entry name" value="APH_ChoK_like"/>
    <property type="match status" value="1"/>
</dbReference>
<dbReference type="Gene3D" id="3.30.200.20">
    <property type="entry name" value="Phosphorylase Kinase, domain 1"/>
    <property type="match status" value="1"/>
</dbReference>
<dbReference type="EMBL" id="JAPQKP010000008">
    <property type="protein sequence ID" value="KAJ5181233.1"/>
    <property type="molecule type" value="Genomic_DNA"/>
</dbReference>
<dbReference type="SUPFAM" id="SSF56112">
    <property type="entry name" value="Protein kinase-like (PK-like)"/>
    <property type="match status" value="1"/>
</dbReference>
<keyword evidence="3" id="KW-1185">Reference proteome</keyword>
<reference evidence="2" key="1">
    <citation type="submission" date="2022-11" db="EMBL/GenBank/DDBJ databases">
        <authorList>
            <person name="Petersen C."/>
        </authorList>
    </citation>
    <scope>NUCLEOTIDE SEQUENCE</scope>
    <source>
        <strain evidence="2">IBT 16849</strain>
    </source>
</reference>
<feature type="domain" description="Aminoglycoside phosphotransferase" evidence="1">
    <location>
        <begin position="67"/>
        <end position="173"/>
    </location>
</feature>
<evidence type="ECO:0000259" key="1">
    <source>
        <dbReference type="Pfam" id="PF01636"/>
    </source>
</evidence>
<reference evidence="2" key="2">
    <citation type="journal article" date="2023" name="IMA Fungus">
        <title>Comparative genomic study of the Penicillium genus elucidates a diverse pangenome and 15 lateral gene transfer events.</title>
        <authorList>
            <person name="Petersen C."/>
            <person name="Sorensen T."/>
            <person name="Nielsen M.R."/>
            <person name="Sondergaard T.E."/>
            <person name="Sorensen J.L."/>
            <person name="Fitzpatrick D.A."/>
            <person name="Frisvad J.C."/>
            <person name="Nielsen K.L."/>
        </authorList>
    </citation>
    <scope>NUCLEOTIDE SEQUENCE</scope>
    <source>
        <strain evidence="2">IBT 16849</strain>
    </source>
</reference>
<dbReference type="Proteomes" id="UP001150879">
    <property type="component" value="Unassembled WGS sequence"/>
</dbReference>
<accession>A0A9W9INA9</accession>
<name>A0A9W9INA9_9EURO</name>
<dbReference type="InterPro" id="IPR002575">
    <property type="entry name" value="Aminoglycoside_PTrfase"/>
</dbReference>
<dbReference type="InterPro" id="IPR011009">
    <property type="entry name" value="Kinase-like_dom_sf"/>
</dbReference>
<gene>
    <name evidence="2" type="ORF">N7472_011193</name>
</gene>
<evidence type="ECO:0000313" key="3">
    <source>
        <dbReference type="Proteomes" id="UP001150879"/>
    </source>
</evidence>
<dbReference type="PANTHER" id="PTHR36091:SF2">
    <property type="entry name" value="AMINOGLYCOSIDE PHOSPHOTRANSFERASE DOMAIN-CONTAINING PROTEIN"/>
    <property type="match status" value="1"/>
</dbReference>
<protein>
    <recommendedName>
        <fullName evidence="1">Aminoglycoside phosphotransferase domain-containing protein</fullName>
    </recommendedName>
</protein>
<sequence>MPASSRHHLSTSPPAFREEFFRNTSRQWIFNETDRLNERYVKFRPTELQRIAGEVVQQDYCPDSTKFAEGGFNKVFLLRANNGREEIARIPTPIAGPPHYTTASEVATRNFLRSVLKLPVPEVLAYSTTSNNPVGAEYILMERVKGESLSSRWLSLTTDETKDIMKQIADIERKIFDFYFPTYGSLYHKKDLNGET</sequence>
<dbReference type="OrthoDB" id="10003767at2759"/>
<dbReference type="PANTHER" id="PTHR36091">
    <property type="entry name" value="ALTERED INHERITANCE OF MITOCHONDRIA PROTEIN 9, MITOCHONDRIAL"/>
    <property type="match status" value="1"/>
</dbReference>
<dbReference type="InterPro" id="IPR051035">
    <property type="entry name" value="Mito_inheritance_9"/>
</dbReference>
<dbReference type="AlphaFoldDB" id="A0A9W9INA9"/>
<proteinExistence type="predicted"/>
<dbReference type="Pfam" id="PF01636">
    <property type="entry name" value="APH"/>
    <property type="match status" value="1"/>
</dbReference>
<dbReference type="GO" id="GO:0005739">
    <property type="term" value="C:mitochondrion"/>
    <property type="evidence" value="ECO:0007669"/>
    <property type="project" value="TreeGrafter"/>
</dbReference>